<evidence type="ECO:0000256" key="2">
    <source>
        <dbReference type="ARBA" id="ARBA00022801"/>
    </source>
</evidence>
<name>N1QW70_AEGTA</name>
<sequence>MAVLRRASVALRLLFVAAAIRLPLVAVVSSTVVSRAMVPAIFVFGDSTADVGNNNYLPGTSARADFPHNGVDFPGGEPPCSGEALGNSTTKKPVAADASMRGASFSSGGSGVLDSTLVPATFDNQMIYYQGDTINMTKQIEYFSDLKDQMLSARLGAFGASAFLSKSIFLISAGSNDAIDFFSQDTSPDSTALQQFREAVVSTYDSHVKVRDLTSDDQFHQASTQPTHRVMFNSESNQLHGCAADAVQPGGEEVRGDRRGANRVLQELVSSIVEDPQSAGKTQQFTKEYSGM</sequence>
<reference evidence="4" key="1">
    <citation type="submission" date="2015-06" db="UniProtKB">
        <authorList>
            <consortium name="EnsemblPlants"/>
        </authorList>
    </citation>
    <scope>IDENTIFICATION</scope>
</reference>
<evidence type="ECO:0000256" key="3">
    <source>
        <dbReference type="ARBA" id="ARBA00022963"/>
    </source>
</evidence>
<comment type="similarity">
    <text evidence="1">Belongs to the 'GDSL' lipolytic enzyme family.</text>
</comment>
<dbReference type="AlphaFoldDB" id="N1QW70"/>
<proteinExistence type="inferred from homology"/>
<dbReference type="InterPro" id="IPR001087">
    <property type="entry name" value="GDSL"/>
</dbReference>
<dbReference type="PANTHER" id="PTHR45648">
    <property type="entry name" value="GDSL LIPASE/ACYLHYDROLASE FAMILY PROTEIN (AFU_ORTHOLOGUE AFUA_4G14700)"/>
    <property type="match status" value="1"/>
</dbReference>
<dbReference type="GO" id="GO:0016042">
    <property type="term" value="P:lipid catabolic process"/>
    <property type="evidence" value="ECO:0007669"/>
    <property type="project" value="UniProtKB-KW"/>
</dbReference>
<dbReference type="EnsemblPlants" id="EMT14117">
    <property type="protein sequence ID" value="EMT14117"/>
    <property type="gene ID" value="F775_22991"/>
</dbReference>
<dbReference type="GO" id="GO:0016788">
    <property type="term" value="F:hydrolase activity, acting on ester bonds"/>
    <property type="evidence" value="ECO:0007669"/>
    <property type="project" value="InterPro"/>
</dbReference>
<protein>
    <submittedName>
        <fullName evidence="4">GDSL esterase/lipase</fullName>
    </submittedName>
</protein>
<organism evidence="4">
    <name type="scientific">Aegilops tauschii</name>
    <name type="common">Tausch's goatgrass</name>
    <name type="synonym">Aegilops squarrosa</name>
    <dbReference type="NCBI Taxonomy" id="37682"/>
    <lineage>
        <taxon>Eukaryota</taxon>
        <taxon>Viridiplantae</taxon>
        <taxon>Streptophyta</taxon>
        <taxon>Embryophyta</taxon>
        <taxon>Tracheophyta</taxon>
        <taxon>Spermatophyta</taxon>
        <taxon>Magnoliopsida</taxon>
        <taxon>Liliopsida</taxon>
        <taxon>Poales</taxon>
        <taxon>Poaceae</taxon>
        <taxon>BOP clade</taxon>
        <taxon>Pooideae</taxon>
        <taxon>Triticodae</taxon>
        <taxon>Triticeae</taxon>
        <taxon>Triticinae</taxon>
        <taxon>Aegilops</taxon>
    </lineage>
</organism>
<dbReference type="ExpressionAtlas" id="N1QW70">
    <property type="expression patterns" value="baseline"/>
</dbReference>
<dbReference type="InterPro" id="IPR051058">
    <property type="entry name" value="GDSL_Est/Lipase"/>
</dbReference>
<accession>N1QW70</accession>
<keyword evidence="3" id="KW-0442">Lipid degradation</keyword>
<dbReference type="Pfam" id="PF00657">
    <property type="entry name" value="Lipase_GDSL"/>
    <property type="match status" value="1"/>
</dbReference>
<dbReference type="Gene3D" id="3.40.50.1110">
    <property type="entry name" value="SGNH hydrolase"/>
    <property type="match status" value="1"/>
</dbReference>
<dbReference type="PANTHER" id="PTHR45648:SF78">
    <property type="entry name" value="GDSL ESTERASE_LIPASE"/>
    <property type="match status" value="1"/>
</dbReference>
<evidence type="ECO:0000256" key="1">
    <source>
        <dbReference type="ARBA" id="ARBA00008668"/>
    </source>
</evidence>
<keyword evidence="3" id="KW-0443">Lipid metabolism</keyword>
<keyword evidence="2" id="KW-0378">Hydrolase</keyword>
<evidence type="ECO:0000313" key="4">
    <source>
        <dbReference type="EnsemblPlants" id="EMT14117"/>
    </source>
</evidence>
<dbReference type="InterPro" id="IPR036514">
    <property type="entry name" value="SGNH_hydro_sf"/>
</dbReference>